<keyword evidence="2" id="KW-1185">Reference proteome</keyword>
<name>A0A835QUR3_VANPL</name>
<evidence type="ECO:0000313" key="2">
    <source>
        <dbReference type="Proteomes" id="UP000636800"/>
    </source>
</evidence>
<accession>A0A835QUR3</accession>
<dbReference type="OrthoDB" id="439993at2759"/>
<evidence type="ECO:0000313" key="1">
    <source>
        <dbReference type="EMBL" id="KAG0476504.1"/>
    </source>
</evidence>
<reference evidence="1 2" key="1">
    <citation type="journal article" date="2020" name="Nat. Food">
        <title>A phased Vanilla planifolia genome enables genetic improvement of flavour and production.</title>
        <authorList>
            <person name="Hasing T."/>
            <person name="Tang H."/>
            <person name="Brym M."/>
            <person name="Khazi F."/>
            <person name="Huang T."/>
            <person name="Chambers A.H."/>
        </authorList>
    </citation>
    <scope>NUCLEOTIDE SEQUENCE [LARGE SCALE GENOMIC DNA]</scope>
    <source>
        <tissue evidence="1">Leaf</tissue>
    </source>
</reference>
<protein>
    <submittedName>
        <fullName evidence="1">Uncharacterized protein</fullName>
    </submittedName>
</protein>
<gene>
    <name evidence="1" type="ORF">HPP92_013345</name>
</gene>
<proteinExistence type="predicted"/>
<organism evidence="1 2">
    <name type="scientific">Vanilla planifolia</name>
    <name type="common">Vanilla</name>
    <dbReference type="NCBI Taxonomy" id="51239"/>
    <lineage>
        <taxon>Eukaryota</taxon>
        <taxon>Viridiplantae</taxon>
        <taxon>Streptophyta</taxon>
        <taxon>Embryophyta</taxon>
        <taxon>Tracheophyta</taxon>
        <taxon>Spermatophyta</taxon>
        <taxon>Magnoliopsida</taxon>
        <taxon>Liliopsida</taxon>
        <taxon>Asparagales</taxon>
        <taxon>Orchidaceae</taxon>
        <taxon>Vanilloideae</taxon>
        <taxon>Vanilleae</taxon>
        <taxon>Vanilla</taxon>
    </lineage>
</organism>
<dbReference type="EMBL" id="JADCNL010000006">
    <property type="protein sequence ID" value="KAG0476504.1"/>
    <property type="molecule type" value="Genomic_DNA"/>
</dbReference>
<comment type="caution">
    <text evidence="1">The sequence shown here is derived from an EMBL/GenBank/DDBJ whole genome shotgun (WGS) entry which is preliminary data.</text>
</comment>
<dbReference type="AlphaFoldDB" id="A0A835QUR3"/>
<sequence length="51" mass="5617">MQGLLCKNNISSPTSWKKQETVYCHLSCCVLPSHRCLTLSPSLLFSSGGFI</sequence>
<dbReference type="Proteomes" id="UP000636800">
    <property type="component" value="Chromosome 6"/>
</dbReference>